<organism evidence="1">
    <name type="scientific">Lepeophtheirus salmonis</name>
    <name type="common">Salmon louse</name>
    <name type="synonym">Caligus salmonis</name>
    <dbReference type="NCBI Taxonomy" id="72036"/>
    <lineage>
        <taxon>Eukaryota</taxon>
        <taxon>Metazoa</taxon>
        <taxon>Ecdysozoa</taxon>
        <taxon>Arthropoda</taxon>
        <taxon>Crustacea</taxon>
        <taxon>Multicrustacea</taxon>
        <taxon>Hexanauplia</taxon>
        <taxon>Copepoda</taxon>
        <taxon>Siphonostomatoida</taxon>
        <taxon>Caligidae</taxon>
        <taxon>Lepeophtheirus</taxon>
    </lineage>
</organism>
<sequence>MCPIQLLHKLSSQEKRNDAVDTPKQQSILEGQTILPLCEWSMTLTCSIVLSNVDISIENLARRTETTLGKPLHGLGIYCSGLWSVSILKLQPIKYLSNFFNL</sequence>
<name>A0A0K2TKF8_LEPSM</name>
<reference evidence="1" key="1">
    <citation type="submission" date="2014-05" db="EMBL/GenBank/DDBJ databases">
        <authorList>
            <person name="Chronopoulou M."/>
        </authorList>
    </citation>
    <scope>NUCLEOTIDE SEQUENCE</scope>
    <source>
        <tissue evidence="1">Whole organism</tissue>
    </source>
</reference>
<proteinExistence type="predicted"/>
<accession>A0A0K2TKF8</accession>
<evidence type="ECO:0000313" key="1">
    <source>
        <dbReference type="EMBL" id="CDW26513.1"/>
    </source>
</evidence>
<dbReference type="EMBL" id="HACA01009152">
    <property type="protein sequence ID" value="CDW26513.1"/>
    <property type="molecule type" value="Transcribed_RNA"/>
</dbReference>
<dbReference type="AlphaFoldDB" id="A0A0K2TKF8"/>
<protein>
    <submittedName>
        <fullName evidence="1">Uncharacterized protein</fullName>
    </submittedName>
</protein>